<comment type="similarity">
    <text evidence="1">Belongs to the ribonuclease III family.</text>
</comment>
<keyword evidence="3" id="KW-0255">Endonuclease</keyword>
<dbReference type="InterPro" id="IPR011907">
    <property type="entry name" value="RNase_III"/>
</dbReference>
<dbReference type="InterPro" id="IPR000999">
    <property type="entry name" value="RNase_III_dom"/>
</dbReference>
<dbReference type="HAMAP" id="MF_00104">
    <property type="entry name" value="RNase_III"/>
    <property type="match status" value="1"/>
</dbReference>
<dbReference type="GO" id="GO:0010468">
    <property type="term" value="P:regulation of gene expression"/>
    <property type="evidence" value="ECO:0007669"/>
    <property type="project" value="TreeGrafter"/>
</dbReference>
<name>A0A6C0LRJ8_9ZZZZ</name>
<dbReference type="CDD" id="cd00593">
    <property type="entry name" value="RIBOc"/>
    <property type="match status" value="2"/>
</dbReference>
<reference evidence="8" key="1">
    <citation type="journal article" date="2020" name="Nature">
        <title>Giant virus diversity and host interactions through global metagenomics.</title>
        <authorList>
            <person name="Schulz F."/>
            <person name="Roux S."/>
            <person name="Paez-Espino D."/>
            <person name="Jungbluth S."/>
            <person name="Walsh D.A."/>
            <person name="Denef V.J."/>
            <person name="McMahon K.D."/>
            <person name="Konstantinidis K.T."/>
            <person name="Eloe-Fadrosh E.A."/>
            <person name="Kyrpides N.C."/>
            <person name="Woyke T."/>
        </authorList>
    </citation>
    <scope>NUCLEOTIDE SEQUENCE</scope>
    <source>
        <strain evidence="8">GVMAG-S-1014582-52</strain>
    </source>
</reference>
<evidence type="ECO:0000256" key="2">
    <source>
        <dbReference type="ARBA" id="ARBA00022722"/>
    </source>
</evidence>
<feature type="domain" description="DRBM" evidence="6">
    <location>
        <begin position="456"/>
        <end position="525"/>
    </location>
</feature>
<evidence type="ECO:0000256" key="1">
    <source>
        <dbReference type="ARBA" id="ARBA00010183"/>
    </source>
</evidence>
<dbReference type="EMBL" id="MN740556">
    <property type="protein sequence ID" value="QHU33217.1"/>
    <property type="molecule type" value="Genomic_DNA"/>
</dbReference>
<dbReference type="PANTHER" id="PTHR11207:SF0">
    <property type="entry name" value="RIBONUCLEASE 3"/>
    <property type="match status" value="1"/>
</dbReference>
<keyword evidence="2" id="KW-0540">Nuclease</keyword>
<dbReference type="SUPFAM" id="SSF69065">
    <property type="entry name" value="RNase III domain-like"/>
    <property type="match status" value="2"/>
</dbReference>
<dbReference type="SMART" id="SM00358">
    <property type="entry name" value="DSRM"/>
    <property type="match status" value="1"/>
</dbReference>
<dbReference type="PANTHER" id="PTHR11207">
    <property type="entry name" value="RIBONUCLEASE III"/>
    <property type="match status" value="1"/>
</dbReference>
<evidence type="ECO:0000313" key="8">
    <source>
        <dbReference type="EMBL" id="QHU33217.1"/>
    </source>
</evidence>
<dbReference type="GO" id="GO:0004525">
    <property type="term" value="F:ribonuclease III activity"/>
    <property type="evidence" value="ECO:0007669"/>
    <property type="project" value="InterPro"/>
</dbReference>
<evidence type="ECO:0000256" key="4">
    <source>
        <dbReference type="ARBA" id="ARBA00022801"/>
    </source>
</evidence>
<sequence length="532" mass="62595">MERNIKNIINYQFIDYIIKSYVPKLNSTEKMNHININLFREAMTHVSMITNEENLSYERLEYLGDAVFHMIITEYLYKRYDDEREGFLTKLRIRIERGESMAELTKNIGLDYFVQTKVNINEHILEDIFESFVGAFFLNFGIIHTKQFIINIIETYKDLSEMIAHDDNYKDLLLRYFHQMKWGHPIYNNRQNNGKYISIIRNPFHKLLGIGKSSTMTKAEQIASQNALVTVGVIIDDEIDQNWLDKIEKIEKEAKEKDKSDKKTLPIQNPYNKLMKKIDIRNLLISYNISIPKDSTFNIKIFQEAMTHRSYLVRKKANVDLQNIKEIKKVVPLQKMPNDRLRFLGDSVIHFIIGDYLYHKYLKQDEGFLTRLRCKLEKRDSLFDLAIKTKIDSYILISQNIEVLHGRTNINMISGGFESFIGCLYLEFGLQLTRNFLLEVFRKELNIQTIAENETNYKDIILQIYNKNQWGRPDYRILRESGPDHNKIFNVGLFLKGKILGEGSAHSKKEAEQIASKNTITILNVKQNNEKI</sequence>
<evidence type="ECO:0000256" key="3">
    <source>
        <dbReference type="ARBA" id="ARBA00022759"/>
    </source>
</evidence>
<dbReference type="Gene3D" id="3.30.160.20">
    <property type="match status" value="1"/>
</dbReference>
<dbReference type="Gene3D" id="1.10.1520.10">
    <property type="entry name" value="Ribonuclease III domain"/>
    <property type="match status" value="2"/>
</dbReference>
<feature type="domain" description="RNase III" evidence="7">
    <location>
        <begin position="18"/>
        <end position="141"/>
    </location>
</feature>
<dbReference type="GO" id="GO:0006364">
    <property type="term" value="P:rRNA processing"/>
    <property type="evidence" value="ECO:0007669"/>
    <property type="project" value="InterPro"/>
</dbReference>
<proteinExistence type="inferred from homology"/>
<organism evidence="8">
    <name type="scientific">viral metagenome</name>
    <dbReference type="NCBI Taxonomy" id="1070528"/>
    <lineage>
        <taxon>unclassified sequences</taxon>
        <taxon>metagenomes</taxon>
        <taxon>organismal metagenomes</taxon>
    </lineage>
</organism>
<protein>
    <recommendedName>
        <fullName evidence="9">RNase III domain-containing protein</fullName>
    </recommendedName>
</protein>
<evidence type="ECO:0000256" key="5">
    <source>
        <dbReference type="ARBA" id="ARBA00022884"/>
    </source>
</evidence>
<dbReference type="Pfam" id="PF00035">
    <property type="entry name" value="dsrm"/>
    <property type="match status" value="2"/>
</dbReference>
<evidence type="ECO:0000259" key="7">
    <source>
        <dbReference type="PROSITE" id="PS50142"/>
    </source>
</evidence>
<dbReference type="SUPFAM" id="SSF54768">
    <property type="entry name" value="dsRNA-binding domain-like"/>
    <property type="match status" value="2"/>
</dbReference>
<dbReference type="SMART" id="SM00535">
    <property type="entry name" value="RIBOc"/>
    <property type="match status" value="2"/>
</dbReference>
<dbReference type="InterPro" id="IPR014720">
    <property type="entry name" value="dsRBD_dom"/>
</dbReference>
<dbReference type="CDD" id="cd10845">
    <property type="entry name" value="DSRM_RNAse_III_family"/>
    <property type="match status" value="1"/>
</dbReference>
<keyword evidence="5" id="KW-0694">RNA-binding</keyword>
<evidence type="ECO:0000259" key="6">
    <source>
        <dbReference type="PROSITE" id="PS50137"/>
    </source>
</evidence>
<dbReference type="Pfam" id="PF00636">
    <property type="entry name" value="Ribonuclease_3"/>
    <property type="match status" value="1"/>
</dbReference>
<dbReference type="AlphaFoldDB" id="A0A6C0LRJ8"/>
<evidence type="ECO:0008006" key="9">
    <source>
        <dbReference type="Google" id="ProtNLM"/>
    </source>
</evidence>
<keyword evidence="4" id="KW-0378">Hydrolase</keyword>
<dbReference type="InterPro" id="IPR036389">
    <property type="entry name" value="RNase_III_sf"/>
</dbReference>
<dbReference type="PROSITE" id="PS00517">
    <property type="entry name" value="RNASE_3_1"/>
    <property type="match status" value="1"/>
</dbReference>
<dbReference type="PROSITE" id="PS50142">
    <property type="entry name" value="RNASE_3_2"/>
    <property type="match status" value="2"/>
</dbReference>
<dbReference type="Pfam" id="PF14622">
    <property type="entry name" value="Ribonucleas_3_3"/>
    <property type="match status" value="1"/>
</dbReference>
<dbReference type="PROSITE" id="PS50137">
    <property type="entry name" value="DS_RBD"/>
    <property type="match status" value="1"/>
</dbReference>
<accession>A0A6C0LRJ8</accession>
<feature type="domain" description="RNase III" evidence="7">
    <location>
        <begin position="280"/>
        <end position="429"/>
    </location>
</feature>
<dbReference type="GO" id="GO:0003725">
    <property type="term" value="F:double-stranded RNA binding"/>
    <property type="evidence" value="ECO:0007669"/>
    <property type="project" value="TreeGrafter"/>
</dbReference>